<name>A0AAD5XXH9_9FUNG</name>
<dbReference type="PRINTS" id="PR00171">
    <property type="entry name" value="SUGRTRNSPORT"/>
</dbReference>
<dbReference type="PANTHER" id="PTHR23503">
    <property type="entry name" value="SOLUTE CARRIER FAMILY 2"/>
    <property type="match status" value="1"/>
</dbReference>
<evidence type="ECO:0000256" key="1">
    <source>
        <dbReference type="ARBA" id="ARBA00004141"/>
    </source>
</evidence>
<dbReference type="InterPro" id="IPR036259">
    <property type="entry name" value="MFS_trans_sf"/>
</dbReference>
<feature type="transmembrane region" description="Helical" evidence="7">
    <location>
        <begin position="443"/>
        <end position="462"/>
    </location>
</feature>
<keyword evidence="10" id="KW-1185">Reference proteome</keyword>
<sequence length="485" mass="53328">MLPENDSASTSFYLYLCTFVSLLVGFQFGFNSGVINQPRKAITKCTQPDSGIFVNCIPMDDLFNGVIGGLIGGFLAAKYGRKAVLIYNNLFFIIGGLFLSLGNEVVWLCVGRVLLGIGSGIGTVVLPTYISELAPNAYRGMFGTFNQLSIVVGVFTSLTIGIPLSTPEYWRILFSLTLVPSLFQILLMPYCTETPKWLASRGRIYDAREALVALRGSNDIEEELEEILLISGNVLESPSQHFEEGIFANDNNNNITSPIRSQINNTGIQWPLSTLEMFQCKALRRVLISAFSLQFAQQFSGINVATFYSTTIFENSYSPETAIKLTPLLSIIIMIGTIISLFLIEKLGRKSLLITSMTGMSISSFLIALPVEQLPSLIVCYFIVFTFFFALGLGSIPWLILPELIPVYALGPASGIATAINWGGSFIIALFSPVLISVMGYQLFFIFTVILVLMIVLTYFVIPETKGKTAEELVGYYVPVDEGHE</sequence>
<dbReference type="PANTHER" id="PTHR23503:SF8">
    <property type="entry name" value="FACILITATED GLUCOSE TRANSPORTER PROTEIN 1"/>
    <property type="match status" value="1"/>
</dbReference>
<keyword evidence="4 7" id="KW-0812">Transmembrane</keyword>
<keyword evidence="5 7" id="KW-1133">Transmembrane helix</keyword>
<feature type="transmembrane region" description="Helical" evidence="7">
    <location>
        <begin position="286"/>
        <end position="305"/>
    </location>
</feature>
<dbReference type="GO" id="GO:0016020">
    <property type="term" value="C:membrane"/>
    <property type="evidence" value="ECO:0007669"/>
    <property type="project" value="UniProtKB-SubCell"/>
</dbReference>
<evidence type="ECO:0000256" key="6">
    <source>
        <dbReference type="ARBA" id="ARBA00023136"/>
    </source>
</evidence>
<dbReference type="GO" id="GO:0015149">
    <property type="term" value="F:hexose transmembrane transporter activity"/>
    <property type="evidence" value="ECO:0007669"/>
    <property type="project" value="TreeGrafter"/>
</dbReference>
<feature type="transmembrane region" description="Helical" evidence="7">
    <location>
        <begin position="169"/>
        <end position="191"/>
    </location>
</feature>
<feature type="transmembrane region" description="Helical" evidence="7">
    <location>
        <begin position="376"/>
        <end position="400"/>
    </location>
</feature>
<dbReference type="InterPro" id="IPR005828">
    <property type="entry name" value="MFS_sugar_transport-like"/>
</dbReference>
<proteinExistence type="inferred from homology"/>
<dbReference type="InterPro" id="IPR005829">
    <property type="entry name" value="Sugar_transporter_CS"/>
</dbReference>
<dbReference type="PROSITE" id="PS00216">
    <property type="entry name" value="SUGAR_TRANSPORT_1"/>
    <property type="match status" value="1"/>
</dbReference>
<feature type="transmembrane region" description="Helical" evidence="7">
    <location>
        <begin position="351"/>
        <end position="370"/>
    </location>
</feature>
<evidence type="ECO:0000256" key="3">
    <source>
        <dbReference type="ARBA" id="ARBA00022448"/>
    </source>
</evidence>
<dbReference type="PROSITE" id="PS00217">
    <property type="entry name" value="SUGAR_TRANSPORT_2"/>
    <property type="match status" value="1"/>
</dbReference>
<comment type="similarity">
    <text evidence="2">Belongs to the major facilitator superfamily. Sugar transporter (TC 2.A.1.1) family.</text>
</comment>
<feature type="transmembrane region" description="Helical" evidence="7">
    <location>
        <begin position="325"/>
        <end position="344"/>
    </location>
</feature>
<accession>A0AAD5XXH9</accession>
<evidence type="ECO:0000256" key="5">
    <source>
        <dbReference type="ARBA" id="ARBA00022989"/>
    </source>
</evidence>
<gene>
    <name evidence="9" type="ORF">HK099_000182</name>
</gene>
<evidence type="ECO:0000256" key="2">
    <source>
        <dbReference type="ARBA" id="ARBA00010992"/>
    </source>
</evidence>
<dbReference type="Proteomes" id="UP001211065">
    <property type="component" value="Unassembled WGS sequence"/>
</dbReference>
<feature type="transmembrane region" description="Helical" evidence="7">
    <location>
        <begin position="12"/>
        <end position="30"/>
    </location>
</feature>
<comment type="caution">
    <text evidence="9">The sequence shown here is derived from an EMBL/GenBank/DDBJ whole genome shotgun (WGS) entry which is preliminary data.</text>
</comment>
<protein>
    <recommendedName>
        <fullName evidence="8">Major facilitator superfamily (MFS) profile domain-containing protein</fullName>
    </recommendedName>
</protein>
<evidence type="ECO:0000256" key="4">
    <source>
        <dbReference type="ARBA" id="ARBA00022692"/>
    </source>
</evidence>
<dbReference type="InterPro" id="IPR020846">
    <property type="entry name" value="MFS_dom"/>
</dbReference>
<evidence type="ECO:0000259" key="8">
    <source>
        <dbReference type="PROSITE" id="PS50850"/>
    </source>
</evidence>
<dbReference type="InterPro" id="IPR045263">
    <property type="entry name" value="GLUT"/>
</dbReference>
<feature type="transmembrane region" description="Helical" evidence="7">
    <location>
        <begin position="83"/>
        <end position="99"/>
    </location>
</feature>
<comment type="subcellular location">
    <subcellularLocation>
        <location evidence="1">Membrane</location>
        <topology evidence="1">Multi-pass membrane protein</topology>
    </subcellularLocation>
</comment>
<feature type="transmembrane region" description="Helical" evidence="7">
    <location>
        <begin position="407"/>
        <end position="431"/>
    </location>
</feature>
<evidence type="ECO:0000313" key="10">
    <source>
        <dbReference type="Proteomes" id="UP001211065"/>
    </source>
</evidence>
<organism evidence="9 10">
    <name type="scientific">Clydaea vesicula</name>
    <dbReference type="NCBI Taxonomy" id="447962"/>
    <lineage>
        <taxon>Eukaryota</taxon>
        <taxon>Fungi</taxon>
        <taxon>Fungi incertae sedis</taxon>
        <taxon>Chytridiomycota</taxon>
        <taxon>Chytridiomycota incertae sedis</taxon>
        <taxon>Chytridiomycetes</taxon>
        <taxon>Lobulomycetales</taxon>
        <taxon>Lobulomycetaceae</taxon>
        <taxon>Clydaea</taxon>
    </lineage>
</organism>
<dbReference type="Pfam" id="PF00083">
    <property type="entry name" value="Sugar_tr"/>
    <property type="match status" value="1"/>
</dbReference>
<dbReference type="PROSITE" id="PS50850">
    <property type="entry name" value="MFS"/>
    <property type="match status" value="1"/>
</dbReference>
<feature type="transmembrane region" description="Helical" evidence="7">
    <location>
        <begin position="105"/>
        <end position="130"/>
    </location>
</feature>
<evidence type="ECO:0000313" key="9">
    <source>
        <dbReference type="EMBL" id="KAJ3224132.1"/>
    </source>
</evidence>
<dbReference type="AlphaFoldDB" id="A0AAD5XXH9"/>
<dbReference type="Gene3D" id="1.20.1250.20">
    <property type="entry name" value="MFS general substrate transporter like domains"/>
    <property type="match status" value="1"/>
</dbReference>
<dbReference type="InterPro" id="IPR003663">
    <property type="entry name" value="Sugar/inositol_transpt"/>
</dbReference>
<dbReference type="SUPFAM" id="SSF103473">
    <property type="entry name" value="MFS general substrate transporter"/>
    <property type="match status" value="1"/>
</dbReference>
<evidence type="ECO:0000256" key="7">
    <source>
        <dbReference type="SAM" id="Phobius"/>
    </source>
</evidence>
<keyword evidence="3" id="KW-0813">Transport</keyword>
<feature type="transmembrane region" description="Helical" evidence="7">
    <location>
        <begin position="142"/>
        <end position="163"/>
    </location>
</feature>
<reference evidence="9" key="1">
    <citation type="submission" date="2020-05" db="EMBL/GenBank/DDBJ databases">
        <title>Phylogenomic resolution of chytrid fungi.</title>
        <authorList>
            <person name="Stajich J.E."/>
            <person name="Amses K."/>
            <person name="Simmons R."/>
            <person name="Seto K."/>
            <person name="Myers J."/>
            <person name="Bonds A."/>
            <person name="Quandt C.A."/>
            <person name="Barry K."/>
            <person name="Liu P."/>
            <person name="Grigoriev I."/>
            <person name="Longcore J.E."/>
            <person name="James T.Y."/>
        </authorList>
    </citation>
    <scope>NUCLEOTIDE SEQUENCE</scope>
    <source>
        <strain evidence="9">JEL0476</strain>
    </source>
</reference>
<keyword evidence="6 7" id="KW-0472">Membrane</keyword>
<feature type="domain" description="Major facilitator superfamily (MFS) profile" evidence="8">
    <location>
        <begin position="17"/>
        <end position="466"/>
    </location>
</feature>
<dbReference type="EMBL" id="JADGJW010000103">
    <property type="protein sequence ID" value="KAJ3224132.1"/>
    <property type="molecule type" value="Genomic_DNA"/>
</dbReference>